<keyword evidence="2" id="KW-0732">Signal</keyword>
<evidence type="ECO:0008006" key="5">
    <source>
        <dbReference type="Google" id="ProtNLM"/>
    </source>
</evidence>
<gene>
    <name evidence="3" type="ORF">MUG84_15695</name>
</gene>
<name>A0A9X1WTA4_9BACL</name>
<dbReference type="RefSeq" id="WP_244726291.1">
    <property type="nucleotide sequence ID" value="NZ_JALIRP010000006.1"/>
</dbReference>
<feature type="chain" id="PRO_5040994715" description="Lipoprotein" evidence="2">
    <location>
        <begin position="22"/>
        <end position="107"/>
    </location>
</feature>
<feature type="signal peptide" evidence="2">
    <location>
        <begin position="1"/>
        <end position="21"/>
    </location>
</feature>
<keyword evidence="4" id="KW-1185">Reference proteome</keyword>
<dbReference type="Proteomes" id="UP001139347">
    <property type="component" value="Unassembled WGS sequence"/>
</dbReference>
<evidence type="ECO:0000313" key="3">
    <source>
        <dbReference type="EMBL" id="MCJ8013175.1"/>
    </source>
</evidence>
<sequence length="107" mass="11588">MKRIISISVLLAMMLSLSACGGGDKSAEDQPPNSSSKTNLEQGTNSDNIEPSTNSNKNEETVASNKNNETNSGKKITDPMDLSQYYLSANLLLKKWIKAIFYGSRAA</sequence>
<feature type="region of interest" description="Disordered" evidence="1">
    <location>
        <begin position="21"/>
        <end position="78"/>
    </location>
</feature>
<proteinExistence type="predicted"/>
<feature type="compositionally biased region" description="Polar residues" evidence="1">
    <location>
        <begin position="31"/>
        <end position="74"/>
    </location>
</feature>
<dbReference type="EMBL" id="JALIRP010000006">
    <property type="protein sequence ID" value="MCJ8013175.1"/>
    <property type="molecule type" value="Genomic_DNA"/>
</dbReference>
<evidence type="ECO:0000256" key="1">
    <source>
        <dbReference type="SAM" id="MobiDB-lite"/>
    </source>
</evidence>
<evidence type="ECO:0000256" key="2">
    <source>
        <dbReference type="SAM" id="SignalP"/>
    </source>
</evidence>
<evidence type="ECO:0000313" key="4">
    <source>
        <dbReference type="Proteomes" id="UP001139347"/>
    </source>
</evidence>
<dbReference type="AlphaFoldDB" id="A0A9X1WTA4"/>
<comment type="caution">
    <text evidence="3">The sequence shown here is derived from an EMBL/GenBank/DDBJ whole genome shotgun (WGS) entry which is preliminary data.</text>
</comment>
<accession>A0A9X1WTA4</accession>
<protein>
    <recommendedName>
        <fullName evidence="5">Lipoprotein</fullName>
    </recommendedName>
</protein>
<dbReference type="PROSITE" id="PS51257">
    <property type="entry name" value="PROKAR_LIPOPROTEIN"/>
    <property type="match status" value="1"/>
</dbReference>
<reference evidence="3" key="1">
    <citation type="submission" date="2022-04" db="EMBL/GenBank/DDBJ databases">
        <title>Paenibacillus mangrovi sp. nov., a novel endophytic bacterium isolated from bark of Kandelia candel.</title>
        <authorList>
            <person name="Tuo L."/>
        </authorList>
    </citation>
    <scope>NUCLEOTIDE SEQUENCE</scope>
    <source>
        <strain evidence="3">KQZ6P-2</strain>
    </source>
</reference>
<organism evidence="3 4">
    <name type="scientific">Paenibacillus mangrovi</name>
    <dbReference type="NCBI Taxonomy" id="2931978"/>
    <lineage>
        <taxon>Bacteria</taxon>
        <taxon>Bacillati</taxon>
        <taxon>Bacillota</taxon>
        <taxon>Bacilli</taxon>
        <taxon>Bacillales</taxon>
        <taxon>Paenibacillaceae</taxon>
        <taxon>Paenibacillus</taxon>
    </lineage>
</organism>